<gene>
    <name evidence="3" type="ORF">Trco_003442</name>
</gene>
<dbReference type="EMBL" id="JAIWOZ010000003">
    <property type="protein sequence ID" value="KAH6607129.1"/>
    <property type="molecule type" value="Genomic_DNA"/>
</dbReference>
<dbReference type="InterPro" id="IPR013154">
    <property type="entry name" value="ADH-like_N"/>
</dbReference>
<dbReference type="InterPro" id="IPR013149">
    <property type="entry name" value="ADH-like_C"/>
</dbReference>
<evidence type="ECO:0000313" key="3">
    <source>
        <dbReference type="EMBL" id="KAH6607129.1"/>
    </source>
</evidence>
<dbReference type="Proteomes" id="UP000827724">
    <property type="component" value="Unassembled WGS sequence"/>
</dbReference>
<proteinExistence type="predicted"/>
<protein>
    <recommendedName>
        <fullName evidence="2">Enoyl reductase (ER) domain-containing protein</fullName>
    </recommendedName>
</protein>
<dbReference type="InterPro" id="IPR036291">
    <property type="entry name" value="NAD(P)-bd_dom_sf"/>
</dbReference>
<dbReference type="SUPFAM" id="SSF51735">
    <property type="entry name" value="NAD(P)-binding Rossmann-fold domains"/>
    <property type="match status" value="1"/>
</dbReference>
<dbReference type="Gene3D" id="3.40.50.720">
    <property type="entry name" value="NAD(P)-binding Rossmann-like Domain"/>
    <property type="match status" value="1"/>
</dbReference>
<evidence type="ECO:0000259" key="2">
    <source>
        <dbReference type="SMART" id="SM00829"/>
    </source>
</evidence>
<dbReference type="Pfam" id="PF08240">
    <property type="entry name" value="ADH_N"/>
    <property type="match status" value="1"/>
</dbReference>
<dbReference type="CDD" id="cd08276">
    <property type="entry name" value="MDR7"/>
    <property type="match status" value="1"/>
</dbReference>
<dbReference type="InterPro" id="IPR052711">
    <property type="entry name" value="Zinc_ADH-like"/>
</dbReference>
<dbReference type="GO" id="GO:0016491">
    <property type="term" value="F:oxidoreductase activity"/>
    <property type="evidence" value="ECO:0007669"/>
    <property type="project" value="InterPro"/>
</dbReference>
<dbReference type="Gene3D" id="3.90.180.10">
    <property type="entry name" value="Medium-chain alcohol dehydrogenases, catalytic domain"/>
    <property type="match status" value="2"/>
</dbReference>
<feature type="domain" description="Enoyl reductase (ER)" evidence="2">
    <location>
        <begin position="17"/>
        <end position="316"/>
    </location>
</feature>
<dbReference type="InterPro" id="IPR020843">
    <property type="entry name" value="ER"/>
</dbReference>
<sequence length="318" mass="34574">MADQNIPQTRRALRRTGPRKAEFLDEPIPPRGSSDVLIRVRAVSLNYKDVAMLDDNFPWPAPSNIIMGTDIAGEIVWVGDKVSQLAVGDRVVVLHNLDNITGREVTFRALGHNVDGALATHVVFEEHELVKFPDNLTWAELTREPGTGGVSILALVLAARAGATVIVTSSSDAKLERAKKLGASHVVNYKQNTKWEEEVLRLTGGLGVDIVIDQGGAATILQSLQSVKQRGQVSQVGFLSGEGQGDLFRLVHLLLIKVCTIVGIQVGSKGDLEDMMAFLKHSQLHLDSCIDGVYSFDKSLEAFNHLRKGAFGKVVIEL</sequence>
<dbReference type="PANTHER" id="PTHR45033">
    <property type="match status" value="1"/>
</dbReference>
<keyword evidence="4" id="KW-1185">Reference proteome</keyword>
<dbReference type="SMART" id="SM00829">
    <property type="entry name" value="PKS_ER"/>
    <property type="match status" value="1"/>
</dbReference>
<reference evidence="3" key="1">
    <citation type="submission" date="2021-08" db="EMBL/GenBank/DDBJ databases">
        <title>Chromosome-Level Trichoderma cornu-damae using Hi-C Data.</title>
        <authorList>
            <person name="Kim C.S."/>
        </authorList>
    </citation>
    <scope>NUCLEOTIDE SEQUENCE</scope>
    <source>
        <strain evidence="3">KA19-0412C</strain>
    </source>
</reference>
<dbReference type="OrthoDB" id="3509362at2759"/>
<dbReference type="PANTHER" id="PTHR45033:SF2">
    <property type="entry name" value="ZINC-TYPE ALCOHOL DEHYDROGENASE-LIKE PROTEIN C1773.06C"/>
    <property type="match status" value="1"/>
</dbReference>
<organism evidence="3 4">
    <name type="scientific">Trichoderma cornu-damae</name>
    <dbReference type="NCBI Taxonomy" id="654480"/>
    <lineage>
        <taxon>Eukaryota</taxon>
        <taxon>Fungi</taxon>
        <taxon>Dikarya</taxon>
        <taxon>Ascomycota</taxon>
        <taxon>Pezizomycotina</taxon>
        <taxon>Sordariomycetes</taxon>
        <taxon>Hypocreomycetidae</taxon>
        <taxon>Hypocreales</taxon>
        <taxon>Hypocreaceae</taxon>
        <taxon>Trichoderma</taxon>
    </lineage>
</organism>
<accession>A0A9P8TW00</accession>
<dbReference type="InterPro" id="IPR011032">
    <property type="entry name" value="GroES-like_sf"/>
</dbReference>
<feature type="region of interest" description="Disordered" evidence="1">
    <location>
        <begin position="1"/>
        <end position="27"/>
    </location>
</feature>
<comment type="caution">
    <text evidence="3">The sequence shown here is derived from an EMBL/GenBank/DDBJ whole genome shotgun (WGS) entry which is preliminary data.</text>
</comment>
<dbReference type="AlphaFoldDB" id="A0A9P8TW00"/>
<evidence type="ECO:0000313" key="4">
    <source>
        <dbReference type="Proteomes" id="UP000827724"/>
    </source>
</evidence>
<evidence type="ECO:0000256" key="1">
    <source>
        <dbReference type="SAM" id="MobiDB-lite"/>
    </source>
</evidence>
<dbReference type="SUPFAM" id="SSF50129">
    <property type="entry name" value="GroES-like"/>
    <property type="match status" value="1"/>
</dbReference>
<name>A0A9P8TW00_9HYPO</name>
<dbReference type="Pfam" id="PF00107">
    <property type="entry name" value="ADH_zinc_N"/>
    <property type="match status" value="1"/>
</dbReference>